<keyword evidence="1" id="KW-0175">Coiled coil</keyword>
<dbReference type="AlphaFoldDB" id="A0A9N9I242"/>
<name>A0A9N9I242_9GLOM</name>
<evidence type="ECO:0000313" key="2">
    <source>
        <dbReference type="EMBL" id="CAG8717003.1"/>
    </source>
</evidence>
<dbReference type="EMBL" id="CAJVPZ010023852">
    <property type="protein sequence ID" value="CAG8717003.1"/>
    <property type="molecule type" value="Genomic_DNA"/>
</dbReference>
<keyword evidence="3" id="KW-1185">Reference proteome</keyword>
<comment type="caution">
    <text evidence="2">The sequence shown here is derived from an EMBL/GenBank/DDBJ whole genome shotgun (WGS) entry which is preliminary data.</text>
</comment>
<feature type="non-terminal residue" evidence="2">
    <location>
        <position position="1"/>
    </location>
</feature>
<reference evidence="2" key="1">
    <citation type="submission" date="2021-06" db="EMBL/GenBank/DDBJ databases">
        <authorList>
            <person name="Kallberg Y."/>
            <person name="Tangrot J."/>
            <person name="Rosling A."/>
        </authorList>
    </citation>
    <scope>NUCLEOTIDE SEQUENCE</scope>
    <source>
        <strain evidence="2">IN212</strain>
    </source>
</reference>
<evidence type="ECO:0000313" key="3">
    <source>
        <dbReference type="Proteomes" id="UP000789396"/>
    </source>
</evidence>
<feature type="non-terminal residue" evidence="2">
    <location>
        <position position="129"/>
    </location>
</feature>
<dbReference type="OrthoDB" id="2370404at2759"/>
<evidence type="ECO:0000256" key="1">
    <source>
        <dbReference type="SAM" id="Coils"/>
    </source>
</evidence>
<organism evidence="2 3">
    <name type="scientific">Racocetra fulgida</name>
    <dbReference type="NCBI Taxonomy" id="60492"/>
    <lineage>
        <taxon>Eukaryota</taxon>
        <taxon>Fungi</taxon>
        <taxon>Fungi incertae sedis</taxon>
        <taxon>Mucoromycota</taxon>
        <taxon>Glomeromycotina</taxon>
        <taxon>Glomeromycetes</taxon>
        <taxon>Diversisporales</taxon>
        <taxon>Gigasporaceae</taxon>
        <taxon>Racocetra</taxon>
    </lineage>
</organism>
<sequence>ENGITGEDLEAKLSTLKTIIEERDHFREQISQLQNTQRIASRMISELNDEKRQFLAQIQELRQENTQLRRDLEYEQMINERTINNLSNQVNTLENRENIFTALLNNRGQVIPRLRRQEAFIYEGEDLEP</sequence>
<feature type="coiled-coil region" evidence="1">
    <location>
        <begin position="16"/>
        <end position="78"/>
    </location>
</feature>
<accession>A0A9N9I242</accession>
<proteinExistence type="predicted"/>
<dbReference type="Proteomes" id="UP000789396">
    <property type="component" value="Unassembled WGS sequence"/>
</dbReference>
<protein>
    <submittedName>
        <fullName evidence="2">6004_t:CDS:1</fullName>
    </submittedName>
</protein>
<gene>
    <name evidence="2" type="ORF">RFULGI_LOCUS11211</name>
</gene>